<gene>
    <name evidence="1" type="ORF">RSOLAG1IB_06462</name>
</gene>
<dbReference type="Proteomes" id="UP000059188">
    <property type="component" value="Unassembled WGS sequence"/>
</dbReference>
<organism evidence="1 2">
    <name type="scientific">Thanatephorus cucumeris (strain AG1-IB / isolate 7/3/14)</name>
    <name type="common">Lettuce bottom rot fungus</name>
    <name type="synonym">Rhizoctonia solani</name>
    <dbReference type="NCBI Taxonomy" id="1108050"/>
    <lineage>
        <taxon>Eukaryota</taxon>
        <taxon>Fungi</taxon>
        <taxon>Dikarya</taxon>
        <taxon>Basidiomycota</taxon>
        <taxon>Agaricomycotina</taxon>
        <taxon>Agaricomycetes</taxon>
        <taxon>Cantharellales</taxon>
        <taxon>Ceratobasidiaceae</taxon>
        <taxon>Rhizoctonia</taxon>
        <taxon>Rhizoctonia solani AG-1</taxon>
    </lineage>
</organism>
<protein>
    <submittedName>
        <fullName evidence="1">Uncharacterized protein</fullName>
    </submittedName>
</protein>
<evidence type="ECO:0000313" key="1">
    <source>
        <dbReference type="EMBL" id="CEL53607.1"/>
    </source>
</evidence>
<dbReference type="AlphaFoldDB" id="A0A0B7FBN1"/>
<accession>A0A0B7FBN1</accession>
<sequence>MDKEWYPFLHCPLVPFTLVCVRVAPATRHMSSVSSRLVHVMTGHGWFGEYKAKMLFIRGDPQCTYGEPVQSVPHLLFLCPPSENNRSYLTEVSPDLNPATLFGSLEGLKAVSKFIYHTGIGLYL</sequence>
<proteinExistence type="predicted"/>
<evidence type="ECO:0000313" key="2">
    <source>
        <dbReference type="Proteomes" id="UP000059188"/>
    </source>
</evidence>
<name>A0A0B7FBN1_THACB</name>
<dbReference type="OrthoDB" id="3230070at2759"/>
<dbReference type="STRING" id="1108050.A0A0B7FBN1"/>
<reference evidence="1 2" key="1">
    <citation type="submission" date="2014-11" db="EMBL/GenBank/DDBJ databases">
        <authorList>
            <person name="Wibberg Daniel"/>
        </authorList>
    </citation>
    <scope>NUCLEOTIDE SEQUENCE [LARGE SCALE GENOMIC DNA]</scope>
    <source>
        <strain evidence="1">Rhizoctonia solani AG1-IB 7/3/14</strain>
    </source>
</reference>
<dbReference type="EMBL" id="LN679112">
    <property type="protein sequence ID" value="CEL53607.1"/>
    <property type="molecule type" value="Genomic_DNA"/>
</dbReference>
<keyword evidence="2" id="KW-1185">Reference proteome</keyword>